<dbReference type="Pfam" id="PF00931">
    <property type="entry name" value="NB-ARC"/>
    <property type="match status" value="1"/>
</dbReference>
<dbReference type="Gene3D" id="1.10.10.10">
    <property type="entry name" value="Winged helix-like DNA-binding domain superfamily/Winged helix DNA-binding domain"/>
    <property type="match status" value="1"/>
</dbReference>
<dbReference type="EMBL" id="JAUUTY010000005">
    <property type="protein sequence ID" value="KAK1629196.1"/>
    <property type="molecule type" value="Genomic_DNA"/>
</dbReference>
<name>A0AAD8RNU6_LOLMU</name>
<dbReference type="Pfam" id="PF23559">
    <property type="entry name" value="WHD_DRP"/>
    <property type="match status" value="1"/>
</dbReference>
<dbReference type="Gene3D" id="3.40.50.300">
    <property type="entry name" value="P-loop containing nucleotide triphosphate hydrolases"/>
    <property type="match status" value="1"/>
</dbReference>
<evidence type="ECO:0000256" key="5">
    <source>
        <dbReference type="ARBA" id="ARBA00022821"/>
    </source>
</evidence>
<gene>
    <name evidence="13" type="ORF">QYE76_003511</name>
</gene>
<dbReference type="Gene3D" id="1.10.8.430">
    <property type="entry name" value="Helical domain of apoptotic protease-activating factors"/>
    <property type="match status" value="1"/>
</dbReference>
<dbReference type="InterPro" id="IPR058922">
    <property type="entry name" value="WHD_DRP"/>
</dbReference>
<keyword evidence="6" id="KW-0067">ATP-binding</keyword>
<dbReference type="GO" id="GO:0005524">
    <property type="term" value="F:ATP binding"/>
    <property type="evidence" value="ECO:0007669"/>
    <property type="project" value="UniProtKB-KW"/>
</dbReference>
<keyword evidence="2" id="KW-0433">Leucine-rich repeat</keyword>
<dbReference type="PANTHER" id="PTHR36766:SF34">
    <property type="entry name" value="NB-ARC DOMAIN-CONTAINING PROTEIN"/>
    <property type="match status" value="1"/>
</dbReference>
<keyword evidence="5" id="KW-0611">Plant defense</keyword>
<feature type="domain" description="Disease resistance N-terminal" evidence="9">
    <location>
        <begin position="46"/>
        <end position="119"/>
    </location>
</feature>
<dbReference type="Gene3D" id="3.80.10.10">
    <property type="entry name" value="Ribonuclease Inhibitor"/>
    <property type="match status" value="4"/>
</dbReference>
<evidence type="ECO:0000256" key="2">
    <source>
        <dbReference type="ARBA" id="ARBA00022614"/>
    </source>
</evidence>
<feature type="domain" description="NB-ARC" evidence="8">
    <location>
        <begin position="209"/>
        <end position="373"/>
    </location>
</feature>
<dbReference type="InterPro" id="IPR032675">
    <property type="entry name" value="LRR_dom_sf"/>
</dbReference>
<evidence type="ECO:0000256" key="7">
    <source>
        <dbReference type="ARBA" id="ARBA00023054"/>
    </source>
</evidence>
<keyword evidence="3" id="KW-0677">Repeat</keyword>
<evidence type="ECO:0000256" key="3">
    <source>
        <dbReference type="ARBA" id="ARBA00022737"/>
    </source>
</evidence>
<evidence type="ECO:0000259" key="9">
    <source>
        <dbReference type="Pfam" id="PF18052"/>
    </source>
</evidence>
<sequence>MIDGHLPPIISRSCIHELRGFWRNRHSFTSMEAALVSGLLKLAGVKLLPLISSEFASIMGVKKDLCELERLFREITSRLSAVGDKITDRDPSFYWLKDLKDVAYDFDDLLYRLEAEKYKVDMDGNKHDMASWFCAKPKSALSRLEMAQEIKKIKKRFAEIVKQRTDVNAITNSLVAEHPLRHVNKTIGEMSILVNIDETKVFGRDEVRHKIVSKLVNSNTQEKISVISIVGLGGSGKTTLAKYICQDNKIMEHFESTWWIHVSKESDVEKLIGKLFESVANEKSELHTLQHMSRIISERLSETKFLLVFDDVWNGDQHEWEQFEQHFNRGAPGSKILLTTRDGKVAEVVKSAEIFNLAFLSDGDSWKLCQQSSGWAEEGLDSEFIEVGKEIVKKCAGVPIAIKSLGGVLRNKRHIREWRALRDSDLLNDLDIKDRVLGSLRLSYFHLSDNLKQCFLLCSIFPKGYFIYKDDLISLWTAHGFVNPRIGGQLPEDVGSDYFDSLLKVSFLQDLVEDQHTGQLLCNMHDLVHDLTRQILQNEIILTSTKNTNDHSPRCIYLSLTSCTDKVDSKLFSKVRSLYASGDTFATNKPIRKSCSVRSAILEDINDTSIPLLIPKFEYLAYLRISGANCREIPEAITGCWNLQALYIIYCFKLAMLPESIGNLKRLKILELSWVVALVSLPQSIGDCQSLESLHLIKCGQLREIPESIAKNEMLRVLNIVNCSYLCQLPSESLGILRNLRAINLTGCVSLEDLPSSFACDELHTLKLTGLTRLRVLPQCITLLSNLEHLDLGYCNELVELPEGIGNLKRLEVLNIEGCRSLWGMPAGFGKLTRLRKLFGLFVVGDTGEDARISELGDLDRLSGLLEIEGIRCVKDPYDAEKAYLKGKHGIQKLKLNWLSWENWIETSTEEDIDMERELRVLNALEPPSVIKELEILNYHGLHLPCWMTNGRHNCTLDIKSNQTVDLPHFPHLTGMVLYHFPKLKHLSRLVGLPLLKTLKLSECDSLESISAGPFPSLRELNISKMYRLLELSTMTRIILADDDRVTQCRNQEVQCCFPHLSTLHIEYCPKLNVKPWFPASLESLTLERSNGQLLFPGSSVRSVHSVGDESEPHFFSNTNGVSYSSLLKELRLQRLKGSSSGSGWESIGHLTALKSLEIEECSELMQLPDSIGNLSSLLSLRILSCENLMELPEGIQHLNSLQELHILQCGSFHKLPEAGIGGLRSLRSLRVEFLPALSCLPRSIRGLSSLTYLQIHFCTALHRLPGELWELRSLQTLEIFGLSALTCLPESMECLTSIRTIDIGSCDALTELPKCIGQLSTLRSLRIHYCRALASLPCSIQDLSALQELDIARSPHLARRCKQGSGEDWHLISHIPHVNIINDD</sequence>
<protein>
    <submittedName>
        <fullName evidence="13">Uncharacterized protein</fullName>
    </submittedName>
</protein>
<dbReference type="InterPro" id="IPR041118">
    <property type="entry name" value="Rx_N"/>
</dbReference>
<evidence type="ECO:0000313" key="13">
    <source>
        <dbReference type="EMBL" id="KAK1629196.1"/>
    </source>
</evidence>
<organism evidence="13 14">
    <name type="scientific">Lolium multiflorum</name>
    <name type="common">Italian ryegrass</name>
    <name type="synonym">Lolium perenne subsp. multiflorum</name>
    <dbReference type="NCBI Taxonomy" id="4521"/>
    <lineage>
        <taxon>Eukaryota</taxon>
        <taxon>Viridiplantae</taxon>
        <taxon>Streptophyta</taxon>
        <taxon>Embryophyta</taxon>
        <taxon>Tracheophyta</taxon>
        <taxon>Spermatophyta</taxon>
        <taxon>Magnoliopsida</taxon>
        <taxon>Liliopsida</taxon>
        <taxon>Poales</taxon>
        <taxon>Poaceae</taxon>
        <taxon>BOP clade</taxon>
        <taxon>Pooideae</taxon>
        <taxon>Poodae</taxon>
        <taxon>Poeae</taxon>
        <taxon>Poeae Chloroplast Group 2 (Poeae type)</taxon>
        <taxon>Loliodinae</taxon>
        <taxon>Loliinae</taxon>
        <taxon>Lolium</taxon>
    </lineage>
</organism>
<dbReference type="Pfam" id="PF23598">
    <property type="entry name" value="LRR_14"/>
    <property type="match status" value="2"/>
</dbReference>
<dbReference type="InterPro" id="IPR036388">
    <property type="entry name" value="WH-like_DNA-bd_sf"/>
</dbReference>
<dbReference type="GO" id="GO:0043531">
    <property type="term" value="F:ADP binding"/>
    <property type="evidence" value="ECO:0007669"/>
    <property type="project" value="InterPro"/>
</dbReference>
<proteinExistence type="inferred from homology"/>
<comment type="caution">
    <text evidence="13">The sequence shown here is derived from an EMBL/GenBank/DDBJ whole genome shotgun (WGS) entry which is preliminary data.</text>
</comment>
<evidence type="ECO:0000259" key="10">
    <source>
        <dbReference type="Pfam" id="PF23559"/>
    </source>
</evidence>
<comment type="similarity">
    <text evidence="1">Belongs to the disease resistance NB-LRR family.</text>
</comment>
<evidence type="ECO:0000313" key="14">
    <source>
        <dbReference type="Proteomes" id="UP001231189"/>
    </source>
</evidence>
<dbReference type="PANTHER" id="PTHR36766">
    <property type="entry name" value="PLANT BROAD-SPECTRUM MILDEW RESISTANCE PROTEIN RPW8"/>
    <property type="match status" value="1"/>
</dbReference>
<evidence type="ECO:0000256" key="6">
    <source>
        <dbReference type="ARBA" id="ARBA00022840"/>
    </source>
</evidence>
<accession>A0AAD8RNU6</accession>
<evidence type="ECO:0000259" key="8">
    <source>
        <dbReference type="Pfam" id="PF00931"/>
    </source>
</evidence>
<dbReference type="FunFam" id="1.10.10.10:FF:000322">
    <property type="entry name" value="Probable disease resistance protein At1g63360"/>
    <property type="match status" value="1"/>
</dbReference>
<feature type="domain" description="Disease resistance R13L4/SHOC-2-like LRR" evidence="11">
    <location>
        <begin position="1130"/>
        <end position="1233"/>
    </location>
</feature>
<evidence type="ECO:0000256" key="4">
    <source>
        <dbReference type="ARBA" id="ARBA00022741"/>
    </source>
</evidence>
<evidence type="ECO:0000259" key="12">
    <source>
        <dbReference type="Pfam" id="PF25019"/>
    </source>
</evidence>
<dbReference type="Proteomes" id="UP001231189">
    <property type="component" value="Unassembled WGS sequence"/>
</dbReference>
<dbReference type="InterPro" id="IPR055414">
    <property type="entry name" value="LRR_R13L4/SHOC2-like"/>
</dbReference>
<dbReference type="PRINTS" id="PR00364">
    <property type="entry name" value="DISEASERSIST"/>
</dbReference>
<dbReference type="Gene3D" id="1.20.5.4130">
    <property type="match status" value="1"/>
</dbReference>
<feature type="domain" description="Disease resistance R13L4/SHOC-2-like LRR" evidence="11">
    <location>
        <begin position="574"/>
        <end position="720"/>
    </location>
</feature>
<dbReference type="InterPro" id="IPR002182">
    <property type="entry name" value="NB-ARC"/>
</dbReference>
<dbReference type="InterPro" id="IPR056789">
    <property type="entry name" value="LRR_R13L1-DRL21"/>
</dbReference>
<keyword evidence="4" id="KW-0547">Nucleotide-binding</keyword>
<evidence type="ECO:0000259" key="11">
    <source>
        <dbReference type="Pfam" id="PF23598"/>
    </source>
</evidence>
<dbReference type="InterPro" id="IPR042197">
    <property type="entry name" value="Apaf_helical"/>
</dbReference>
<keyword evidence="14" id="KW-1185">Reference proteome</keyword>
<dbReference type="GO" id="GO:0002758">
    <property type="term" value="P:innate immune response-activating signaling pathway"/>
    <property type="evidence" value="ECO:0007669"/>
    <property type="project" value="UniProtKB-ARBA"/>
</dbReference>
<dbReference type="Pfam" id="PF25019">
    <property type="entry name" value="LRR_R13L1-DRL21"/>
    <property type="match status" value="1"/>
</dbReference>
<dbReference type="SUPFAM" id="SSF52540">
    <property type="entry name" value="P-loop containing nucleoside triphosphate hydrolases"/>
    <property type="match status" value="1"/>
</dbReference>
<feature type="domain" description="Disease resistance protein winged helix" evidence="10">
    <location>
        <begin position="460"/>
        <end position="531"/>
    </location>
</feature>
<keyword evidence="7" id="KW-0175">Coiled coil</keyword>
<evidence type="ECO:0000256" key="1">
    <source>
        <dbReference type="ARBA" id="ARBA00008894"/>
    </source>
</evidence>
<feature type="domain" description="R13L1/DRL21-like LRR repeat region" evidence="12">
    <location>
        <begin position="853"/>
        <end position="1004"/>
    </location>
</feature>
<dbReference type="Pfam" id="PF18052">
    <property type="entry name" value="Rx_N"/>
    <property type="match status" value="1"/>
</dbReference>
<reference evidence="13" key="1">
    <citation type="submission" date="2023-07" db="EMBL/GenBank/DDBJ databases">
        <title>A chromosome-level genome assembly of Lolium multiflorum.</title>
        <authorList>
            <person name="Chen Y."/>
            <person name="Copetti D."/>
            <person name="Kolliker R."/>
            <person name="Studer B."/>
        </authorList>
    </citation>
    <scope>NUCLEOTIDE SEQUENCE</scope>
    <source>
        <strain evidence="13">02402/16</strain>
        <tissue evidence="13">Leaf</tissue>
    </source>
</reference>
<dbReference type="GO" id="GO:0042742">
    <property type="term" value="P:defense response to bacterium"/>
    <property type="evidence" value="ECO:0007669"/>
    <property type="project" value="UniProtKB-ARBA"/>
</dbReference>
<dbReference type="SUPFAM" id="SSF52058">
    <property type="entry name" value="L domain-like"/>
    <property type="match status" value="3"/>
</dbReference>
<dbReference type="InterPro" id="IPR027417">
    <property type="entry name" value="P-loop_NTPase"/>
</dbReference>
<dbReference type="GO" id="GO:0009626">
    <property type="term" value="P:plant-type hypersensitive response"/>
    <property type="evidence" value="ECO:0007669"/>
    <property type="project" value="UniProtKB-ARBA"/>
</dbReference>